<dbReference type="Pfam" id="PF00501">
    <property type="entry name" value="AMP-binding"/>
    <property type="match status" value="1"/>
</dbReference>
<dbReference type="SUPFAM" id="SSF56801">
    <property type="entry name" value="Acetyl-CoA synthetase-like"/>
    <property type="match status" value="1"/>
</dbReference>
<dbReference type="KEGG" id="caqu:CAQU_01500"/>
<keyword evidence="3" id="KW-0436">Ligase</keyword>
<dbReference type="Proteomes" id="UP000185478">
    <property type="component" value="Chromosome"/>
</dbReference>
<dbReference type="InterPro" id="IPR042099">
    <property type="entry name" value="ANL_N_sf"/>
</dbReference>
<evidence type="ECO:0000259" key="2">
    <source>
        <dbReference type="Pfam" id="PF13193"/>
    </source>
</evidence>
<keyword evidence="4" id="KW-1185">Reference proteome</keyword>
<dbReference type="PROSITE" id="PS00455">
    <property type="entry name" value="AMP_BINDING"/>
    <property type="match status" value="1"/>
</dbReference>
<dbReference type="STRING" id="1431546.CAQU_01500"/>
<evidence type="ECO:0000313" key="3">
    <source>
        <dbReference type="EMBL" id="APT83964.1"/>
    </source>
</evidence>
<proteinExistence type="predicted"/>
<dbReference type="EMBL" id="CP009245">
    <property type="protein sequence ID" value="APT83964.1"/>
    <property type="molecule type" value="Genomic_DNA"/>
</dbReference>
<dbReference type="Gene3D" id="3.40.50.12780">
    <property type="entry name" value="N-terminal domain of ligase-like"/>
    <property type="match status" value="1"/>
</dbReference>
<dbReference type="AlphaFoldDB" id="A0A1L7CDS1"/>
<dbReference type="Pfam" id="PF13193">
    <property type="entry name" value="AMP-binding_C"/>
    <property type="match status" value="1"/>
</dbReference>
<feature type="domain" description="AMP-dependent synthetase/ligase" evidence="1">
    <location>
        <begin position="55"/>
        <end position="229"/>
    </location>
</feature>
<dbReference type="GO" id="GO:0006631">
    <property type="term" value="P:fatty acid metabolic process"/>
    <property type="evidence" value="ECO:0007669"/>
    <property type="project" value="TreeGrafter"/>
</dbReference>
<protein>
    <submittedName>
        <fullName evidence="3">O-succinylbenzoic acid--CoA ligase</fullName>
    </submittedName>
</protein>
<dbReference type="RefSeq" id="WP_075724601.1">
    <property type="nucleotide sequence ID" value="NZ_CP009245.1"/>
</dbReference>
<reference evidence="3 4" key="1">
    <citation type="submission" date="2014-08" db="EMBL/GenBank/DDBJ databases">
        <title>Complete genome sequence of Corynebacterium aquilae S-613T(T) (=DSM 44791(T)), isolated from the choana of a healthy golden eagle.</title>
        <authorList>
            <person name="Ruckert C."/>
            <person name="Albersmeier A."/>
            <person name="Winkler A."/>
            <person name="Kalinowski J."/>
        </authorList>
    </citation>
    <scope>NUCLEOTIDE SEQUENCE [LARGE SCALE GENOMIC DNA]</scope>
    <source>
        <strain evidence="3 4">S-613</strain>
    </source>
</reference>
<evidence type="ECO:0000259" key="1">
    <source>
        <dbReference type="Pfam" id="PF00501"/>
    </source>
</evidence>
<sequence>MPRRLHTITFSPTDIPGALTALEEAISGAESYLPLPASDTRRADLLVRHMRPGEEISAEVALVMATSGSTGVPKGAQLSPSNLVSSADATHQFLGGAGQWVLALPPHHIAGVQVLVRSVVAGVDPVVVDVSRGFSVSAFADAVFQAPAGERLYTALVPMQLVKAMDSLRGIDALRACDAVLVGGGALHPEVRSAAEQLGIRVVETYGSSETSGGCVYDGRPIPGARVRLEGERIVLGGPMVALGYRNVPSQGVFVEPDWFVTSDAGVVRDGRLVVVGRMDAVIVTGGLKVHPEVVEAALVKIPGVRQACVVGVEDPRLGQMVVAAYEGPAAPQDVLAGLDEVERWMVPRRLLRVDALPTTGPGKVDRSKVSELF</sequence>
<gene>
    <name evidence="3" type="ORF">CAQU_01500</name>
</gene>
<dbReference type="GO" id="GO:0031956">
    <property type="term" value="F:medium-chain fatty acid-CoA ligase activity"/>
    <property type="evidence" value="ECO:0007669"/>
    <property type="project" value="TreeGrafter"/>
</dbReference>
<dbReference type="InterPro" id="IPR020845">
    <property type="entry name" value="AMP-binding_CS"/>
</dbReference>
<feature type="domain" description="AMP-binding enzyme C-terminal" evidence="2">
    <location>
        <begin position="295"/>
        <end position="364"/>
    </location>
</feature>
<organism evidence="3 4">
    <name type="scientific">Corynebacterium aquilae DSM 44791</name>
    <dbReference type="NCBI Taxonomy" id="1431546"/>
    <lineage>
        <taxon>Bacteria</taxon>
        <taxon>Bacillati</taxon>
        <taxon>Actinomycetota</taxon>
        <taxon>Actinomycetes</taxon>
        <taxon>Mycobacteriales</taxon>
        <taxon>Corynebacteriaceae</taxon>
        <taxon>Corynebacterium</taxon>
    </lineage>
</organism>
<name>A0A1L7CDS1_9CORY</name>
<dbReference type="OrthoDB" id="9803968at2"/>
<accession>A0A1L7CDS1</accession>
<dbReference type="InterPro" id="IPR025110">
    <property type="entry name" value="AMP-bd_C"/>
</dbReference>
<dbReference type="Gene3D" id="3.30.300.30">
    <property type="match status" value="1"/>
</dbReference>
<dbReference type="InterPro" id="IPR045851">
    <property type="entry name" value="AMP-bd_C_sf"/>
</dbReference>
<dbReference type="PANTHER" id="PTHR43201">
    <property type="entry name" value="ACYL-COA SYNTHETASE"/>
    <property type="match status" value="1"/>
</dbReference>
<dbReference type="PANTHER" id="PTHR43201:SF32">
    <property type="entry name" value="2-SUCCINYLBENZOATE--COA LIGASE, CHLOROPLASTIC_PEROXISOMAL"/>
    <property type="match status" value="1"/>
</dbReference>
<dbReference type="InterPro" id="IPR000873">
    <property type="entry name" value="AMP-dep_synth/lig_dom"/>
</dbReference>
<evidence type="ECO:0000313" key="4">
    <source>
        <dbReference type="Proteomes" id="UP000185478"/>
    </source>
</evidence>
<dbReference type="NCBIfam" id="NF005877">
    <property type="entry name" value="PRK07824.1"/>
    <property type="match status" value="1"/>
</dbReference>